<organism evidence="3 4">
    <name type="scientific">Slackia equolifaciens</name>
    <dbReference type="NCBI Taxonomy" id="498718"/>
    <lineage>
        <taxon>Bacteria</taxon>
        <taxon>Bacillati</taxon>
        <taxon>Actinomycetota</taxon>
        <taxon>Coriobacteriia</taxon>
        <taxon>Eggerthellales</taxon>
        <taxon>Eggerthellaceae</taxon>
        <taxon>Slackia</taxon>
    </lineage>
</organism>
<evidence type="ECO:0000256" key="2">
    <source>
        <dbReference type="SAM" id="Phobius"/>
    </source>
</evidence>
<sequence length="274" mass="28737">MARTTKSALSKIDAGRRRASGTARPLWLRASQAALVLLVCGDAALLYSCAVKGLDDDFLPIPITISVLMGCVLLPHLLGRYAKRMRAEGNPRGAIVAAVGMAALFVALVAAVTYFRLAGDISLFAGTQATDASSTDLAAIGSQVSSSDMGNQIAITVLMSVMLVVTATCSFFCASWNDGQREADKRVLAFQELSDGMQGDLVELRRGVESVQNLRAADSAAFEAAKREARASFGAVKADVRIRLEQALASPSATSRLQGPVPEAQAMRAEAGSA</sequence>
<feature type="transmembrane region" description="Helical" evidence="2">
    <location>
        <begin position="26"/>
        <end position="47"/>
    </location>
</feature>
<comment type="caution">
    <text evidence="3">The sequence shown here is derived from an EMBL/GenBank/DDBJ whole genome shotgun (WGS) entry which is preliminary data.</text>
</comment>
<feature type="region of interest" description="Disordered" evidence="1">
    <location>
        <begin position="252"/>
        <end position="274"/>
    </location>
</feature>
<feature type="transmembrane region" description="Helical" evidence="2">
    <location>
        <begin position="153"/>
        <end position="176"/>
    </location>
</feature>
<gene>
    <name evidence="3" type="ORF">DMP06_04525</name>
</gene>
<proteinExistence type="predicted"/>
<keyword evidence="2" id="KW-0812">Transmembrane</keyword>
<accession>A0A3N0B1F7</accession>
<keyword evidence="2" id="KW-1133">Transmembrane helix</keyword>
<evidence type="ECO:0000313" key="4">
    <source>
        <dbReference type="Proteomes" id="UP000269591"/>
    </source>
</evidence>
<dbReference type="RefSeq" id="WP_123208560.1">
    <property type="nucleotide sequence ID" value="NZ_JBHTHO010000035.1"/>
</dbReference>
<reference evidence="4" key="1">
    <citation type="submission" date="2018-05" db="EMBL/GenBank/DDBJ databases">
        <title>Genome Sequencing of selected type strains of the family Eggerthellaceae.</title>
        <authorList>
            <person name="Danylec N."/>
            <person name="Stoll D.A."/>
            <person name="Doetsch A."/>
            <person name="Huch M."/>
        </authorList>
    </citation>
    <scope>NUCLEOTIDE SEQUENCE [LARGE SCALE GENOMIC DNA]</scope>
    <source>
        <strain evidence="4">DSM 24851</strain>
    </source>
</reference>
<evidence type="ECO:0000313" key="3">
    <source>
        <dbReference type="EMBL" id="RNL40634.1"/>
    </source>
</evidence>
<feature type="transmembrane region" description="Helical" evidence="2">
    <location>
        <begin position="59"/>
        <end position="82"/>
    </location>
</feature>
<name>A0A3N0B1F7_9ACTN</name>
<dbReference type="AlphaFoldDB" id="A0A3N0B1F7"/>
<protein>
    <submittedName>
        <fullName evidence="3">Uncharacterized protein</fullName>
    </submittedName>
</protein>
<keyword evidence="4" id="KW-1185">Reference proteome</keyword>
<keyword evidence="2" id="KW-0472">Membrane</keyword>
<evidence type="ECO:0000256" key="1">
    <source>
        <dbReference type="SAM" id="MobiDB-lite"/>
    </source>
</evidence>
<dbReference type="EMBL" id="QIBX01000005">
    <property type="protein sequence ID" value="RNL40634.1"/>
    <property type="molecule type" value="Genomic_DNA"/>
</dbReference>
<dbReference type="Proteomes" id="UP000269591">
    <property type="component" value="Unassembled WGS sequence"/>
</dbReference>
<feature type="transmembrane region" description="Helical" evidence="2">
    <location>
        <begin position="94"/>
        <end position="115"/>
    </location>
</feature>